<dbReference type="SMART" id="SM00499">
    <property type="entry name" value="AAI"/>
    <property type="match status" value="1"/>
</dbReference>
<sequence>MESTKRNALLVLAMLALSCSPLALACGNSCGYGSTPAPSGGGTPVAPVIGGIVGGVAPVVGGVVGGVAPVVGGVVGKVPPVVGGVVGEVPPVVGGVVGKVAPIVGGVAGGATPVVGGVVGEVTPVVGGVVGGIVGGGYSPPKRQGGRKACPPSPYTPTPTPTPSSSDNCPVDALKFGVCVDLLGNDVHIGDSHVQCCQLVKGVAGLSAAACLCTAIKAKVLDLSVYAPIALKLLVNCGCDVPPGYTCA</sequence>
<feature type="compositionally biased region" description="Pro residues" evidence="1">
    <location>
        <begin position="151"/>
        <end position="162"/>
    </location>
</feature>
<dbReference type="InterPro" id="IPR051636">
    <property type="entry name" value="Plant_LTP/defense-related"/>
</dbReference>
<keyword evidence="5" id="KW-1185">Reference proteome</keyword>
<evidence type="ECO:0000256" key="2">
    <source>
        <dbReference type="SAM" id="SignalP"/>
    </source>
</evidence>
<gene>
    <name evidence="4" type="ORF">GUJ93_ZPchr0004g38170</name>
</gene>
<keyword evidence="2" id="KW-0732">Signal</keyword>
<comment type="caution">
    <text evidence="4">The sequence shown here is derived from an EMBL/GenBank/DDBJ whole genome shotgun (WGS) entry which is preliminary data.</text>
</comment>
<dbReference type="Pfam" id="PF14547">
    <property type="entry name" value="Hydrophob_seed"/>
    <property type="match status" value="1"/>
</dbReference>
<evidence type="ECO:0000313" key="5">
    <source>
        <dbReference type="Proteomes" id="UP000729402"/>
    </source>
</evidence>
<dbReference type="PROSITE" id="PS51257">
    <property type="entry name" value="PROKAR_LIPOPROTEIN"/>
    <property type="match status" value="1"/>
</dbReference>
<reference evidence="4" key="1">
    <citation type="journal article" date="2021" name="bioRxiv">
        <title>Whole Genome Assembly and Annotation of Northern Wild Rice, Zizania palustris L., Supports a Whole Genome Duplication in the Zizania Genus.</title>
        <authorList>
            <person name="Haas M."/>
            <person name="Kono T."/>
            <person name="Macchietto M."/>
            <person name="Millas R."/>
            <person name="McGilp L."/>
            <person name="Shao M."/>
            <person name="Duquette J."/>
            <person name="Hirsch C.N."/>
            <person name="Kimball J."/>
        </authorList>
    </citation>
    <scope>NUCLEOTIDE SEQUENCE</scope>
    <source>
        <tissue evidence="4">Fresh leaf tissue</tissue>
    </source>
</reference>
<feature type="chain" id="PRO_5035246815" description="Bifunctional inhibitor/plant lipid transfer protein/seed storage helical domain-containing protein" evidence="2">
    <location>
        <begin position="26"/>
        <end position="248"/>
    </location>
</feature>
<evidence type="ECO:0000256" key="1">
    <source>
        <dbReference type="SAM" id="MobiDB-lite"/>
    </source>
</evidence>
<evidence type="ECO:0000313" key="4">
    <source>
        <dbReference type="EMBL" id="KAG8066457.1"/>
    </source>
</evidence>
<dbReference type="EMBL" id="JAAALK010000285">
    <property type="protein sequence ID" value="KAG8066457.1"/>
    <property type="molecule type" value="Genomic_DNA"/>
</dbReference>
<reference evidence="4" key="2">
    <citation type="submission" date="2021-02" db="EMBL/GenBank/DDBJ databases">
        <authorList>
            <person name="Kimball J.A."/>
            <person name="Haas M.W."/>
            <person name="Macchietto M."/>
            <person name="Kono T."/>
            <person name="Duquette J."/>
            <person name="Shao M."/>
        </authorList>
    </citation>
    <scope>NUCLEOTIDE SEQUENCE</scope>
    <source>
        <tissue evidence="4">Fresh leaf tissue</tissue>
    </source>
</reference>
<organism evidence="4 5">
    <name type="scientific">Zizania palustris</name>
    <name type="common">Northern wild rice</name>
    <dbReference type="NCBI Taxonomy" id="103762"/>
    <lineage>
        <taxon>Eukaryota</taxon>
        <taxon>Viridiplantae</taxon>
        <taxon>Streptophyta</taxon>
        <taxon>Embryophyta</taxon>
        <taxon>Tracheophyta</taxon>
        <taxon>Spermatophyta</taxon>
        <taxon>Magnoliopsida</taxon>
        <taxon>Liliopsida</taxon>
        <taxon>Poales</taxon>
        <taxon>Poaceae</taxon>
        <taxon>BOP clade</taxon>
        <taxon>Oryzoideae</taxon>
        <taxon>Oryzeae</taxon>
        <taxon>Zizaniinae</taxon>
        <taxon>Zizania</taxon>
    </lineage>
</organism>
<dbReference type="PANTHER" id="PTHR31731">
    <property type="match status" value="1"/>
</dbReference>
<dbReference type="AlphaFoldDB" id="A0A8J5SL51"/>
<feature type="signal peptide" evidence="2">
    <location>
        <begin position="1"/>
        <end position="25"/>
    </location>
</feature>
<dbReference type="Proteomes" id="UP000729402">
    <property type="component" value="Unassembled WGS sequence"/>
</dbReference>
<dbReference type="InterPro" id="IPR027923">
    <property type="entry name" value="Hydrophob_seed_dom"/>
</dbReference>
<name>A0A8J5SL51_ZIZPA</name>
<proteinExistence type="predicted"/>
<dbReference type="CDD" id="cd01958">
    <property type="entry name" value="HPS_like"/>
    <property type="match status" value="1"/>
</dbReference>
<feature type="region of interest" description="Disordered" evidence="1">
    <location>
        <begin position="138"/>
        <end position="166"/>
    </location>
</feature>
<feature type="domain" description="Bifunctional inhibitor/plant lipid transfer protein/seed storage helical" evidence="3">
    <location>
        <begin position="169"/>
        <end position="247"/>
    </location>
</feature>
<protein>
    <recommendedName>
        <fullName evidence="3">Bifunctional inhibitor/plant lipid transfer protein/seed storage helical domain-containing protein</fullName>
    </recommendedName>
</protein>
<accession>A0A8J5SL51</accession>
<evidence type="ECO:0000259" key="3">
    <source>
        <dbReference type="SMART" id="SM00499"/>
    </source>
</evidence>
<dbReference type="OrthoDB" id="1935738at2759"/>
<dbReference type="InterPro" id="IPR016140">
    <property type="entry name" value="Bifunc_inhib/LTP/seed_store"/>
</dbReference>